<dbReference type="AlphaFoldDB" id="A0A9D3W7I5"/>
<gene>
    <name evidence="1" type="ORF">J1N35_008072</name>
</gene>
<accession>A0A9D3W7I5</accession>
<evidence type="ECO:0000313" key="1">
    <source>
        <dbReference type="EMBL" id="KAH1114694.1"/>
    </source>
</evidence>
<reference evidence="1 2" key="1">
    <citation type="journal article" date="2021" name="Plant Biotechnol. J.">
        <title>Multi-omics assisted identification of the key and species-specific regulatory components of drought-tolerant mechanisms in Gossypium stocksii.</title>
        <authorList>
            <person name="Yu D."/>
            <person name="Ke L."/>
            <person name="Zhang D."/>
            <person name="Wu Y."/>
            <person name="Sun Y."/>
            <person name="Mei J."/>
            <person name="Sun J."/>
            <person name="Sun Y."/>
        </authorList>
    </citation>
    <scope>NUCLEOTIDE SEQUENCE [LARGE SCALE GENOMIC DNA]</scope>
    <source>
        <strain evidence="2">cv. E1</strain>
        <tissue evidence="1">Leaf</tissue>
    </source>
</reference>
<dbReference type="EMBL" id="JAIQCV010000003">
    <property type="protein sequence ID" value="KAH1114694.1"/>
    <property type="molecule type" value="Genomic_DNA"/>
</dbReference>
<protein>
    <submittedName>
        <fullName evidence="1">Uncharacterized protein</fullName>
    </submittedName>
</protein>
<name>A0A9D3W7I5_9ROSI</name>
<proteinExistence type="predicted"/>
<dbReference type="Proteomes" id="UP000828251">
    <property type="component" value="Unassembled WGS sequence"/>
</dbReference>
<evidence type="ECO:0000313" key="2">
    <source>
        <dbReference type="Proteomes" id="UP000828251"/>
    </source>
</evidence>
<organism evidence="1 2">
    <name type="scientific">Gossypium stocksii</name>
    <dbReference type="NCBI Taxonomy" id="47602"/>
    <lineage>
        <taxon>Eukaryota</taxon>
        <taxon>Viridiplantae</taxon>
        <taxon>Streptophyta</taxon>
        <taxon>Embryophyta</taxon>
        <taxon>Tracheophyta</taxon>
        <taxon>Spermatophyta</taxon>
        <taxon>Magnoliopsida</taxon>
        <taxon>eudicotyledons</taxon>
        <taxon>Gunneridae</taxon>
        <taxon>Pentapetalae</taxon>
        <taxon>rosids</taxon>
        <taxon>malvids</taxon>
        <taxon>Malvales</taxon>
        <taxon>Malvaceae</taxon>
        <taxon>Malvoideae</taxon>
        <taxon>Gossypium</taxon>
    </lineage>
</organism>
<sequence length="107" mass="12016">MLSSDGSDNHPQSVAGVGWYILGEDQQNVGPYAIFEAFLKRIPHWKVKKNSLMMMEPGTNGIEICVHVFLRKLYGSSTSRLQKSCYLPNLWTSKLNLGGEFVLLTLL</sequence>
<comment type="caution">
    <text evidence="1">The sequence shown here is derived from an EMBL/GenBank/DDBJ whole genome shotgun (WGS) entry which is preliminary data.</text>
</comment>
<keyword evidence="2" id="KW-1185">Reference proteome</keyword>